<keyword evidence="2" id="KW-0378">Hydrolase</keyword>
<dbReference type="OrthoDB" id="9798687at2"/>
<evidence type="ECO:0000259" key="4">
    <source>
        <dbReference type="Pfam" id="PF22422"/>
    </source>
</evidence>
<evidence type="ECO:0000313" key="6">
    <source>
        <dbReference type="Proteomes" id="UP000181899"/>
    </source>
</evidence>
<dbReference type="PANTHER" id="PTHR10412:SF11">
    <property type="entry name" value="MANNOSYL-OLIGOSACCHARIDE GLUCOSIDASE"/>
    <property type="match status" value="1"/>
</dbReference>
<comment type="similarity">
    <text evidence="1">Belongs to the glycosyl hydrolase 63 family.</text>
</comment>
<reference evidence="5 6" key="1">
    <citation type="submission" date="2016-10" db="EMBL/GenBank/DDBJ databases">
        <authorList>
            <person name="de Groot N.N."/>
        </authorList>
    </citation>
    <scope>NUCLEOTIDE SEQUENCE [LARGE SCALE GENOMIC DNA]</scope>
    <source>
        <strain evidence="5 6">ML2</strain>
    </source>
</reference>
<dbReference type="InterPro" id="IPR054491">
    <property type="entry name" value="MGH1-like_GH"/>
</dbReference>
<dbReference type="PANTHER" id="PTHR10412">
    <property type="entry name" value="MANNOSYL-OLIGOSACCHARIDE GLUCOSIDASE"/>
    <property type="match status" value="1"/>
</dbReference>
<dbReference type="InterPro" id="IPR008928">
    <property type="entry name" value="6-hairpin_glycosidase_sf"/>
</dbReference>
<dbReference type="Pfam" id="PF22422">
    <property type="entry name" value="MGH1-like_GH"/>
    <property type="match status" value="1"/>
</dbReference>
<organism evidence="5 6">
    <name type="scientific">Proteiniclasticum ruminis</name>
    <dbReference type="NCBI Taxonomy" id="398199"/>
    <lineage>
        <taxon>Bacteria</taxon>
        <taxon>Bacillati</taxon>
        <taxon>Bacillota</taxon>
        <taxon>Clostridia</taxon>
        <taxon>Eubacteriales</taxon>
        <taxon>Clostridiaceae</taxon>
        <taxon>Proteiniclasticum</taxon>
    </lineage>
</organism>
<dbReference type="Proteomes" id="UP000181899">
    <property type="component" value="Unassembled WGS sequence"/>
</dbReference>
<feature type="domain" description="Mannosylglycerate hydrolase MGH1-like glycoside hydrolase" evidence="4">
    <location>
        <begin position="236"/>
        <end position="542"/>
    </location>
</feature>
<dbReference type="GO" id="GO:0009311">
    <property type="term" value="P:oligosaccharide metabolic process"/>
    <property type="evidence" value="ECO:0007669"/>
    <property type="project" value="InterPro"/>
</dbReference>
<name>A0A1I5BWN9_9CLOT</name>
<evidence type="ECO:0000256" key="2">
    <source>
        <dbReference type="ARBA" id="ARBA00022801"/>
    </source>
</evidence>
<dbReference type="AlphaFoldDB" id="A0A1I5BWN9"/>
<gene>
    <name evidence="5" type="ORF">SAMN04488695_10599</name>
</gene>
<dbReference type="GO" id="GO:0006487">
    <property type="term" value="P:protein N-linked glycosylation"/>
    <property type="evidence" value="ECO:0007669"/>
    <property type="project" value="TreeGrafter"/>
</dbReference>
<sequence>MNIQIDKVPFSRFGSYFAVTKTKEGTILLRDVHGGDEAPSTLFEMRFFKEQKEVKVKIEASERELKFYQEEKTEDAVKLILPTEHHVLLKAEGLTVGLFAKKVKYDTFHALSEDTYEYHIYPKERKLLFTRREGILQVDAPWEIIGNPHVTLLLSDGELLVESYVTVPGEGFSGTYEEGLSAVQEDFRVFKREPIGLQEKYRPSFKLASYITWSSVVAPFGALKHPAMFMSKLYMYSIWSWDNCFNALALAKERPELSYGQFEIFFDHQDSSGAYPDFVHDKYASFNCIKPPIFPVFYEKCMKENAYFAHRSRLEKAYESMKRNLAYYDTYRTFPGALPHYRHGNDSGWDNSSVFHVGMPVESPDLQAHLVRAYDAMARLAHALKKDEEEREYQEKAKIHAKKTLERLYDEEEGFFARVGIQGEPVKNRDSLLLSMSLLLSRYLPEPVLKKTVERLLSFETPYGFATEHPKSPLYKYNGYWQGPIWAPVTFLLVDALYEAGYEHDADRIRNKFMDLTLVGGMAENFDPFTGEGLVDTSFTWTSSVCLLFLRGEGLCR</sequence>
<evidence type="ECO:0000256" key="1">
    <source>
        <dbReference type="ARBA" id="ARBA00010833"/>
    </source>
</evidence>
<dbReference type="EMBL" id="FOVK01000005">
    <property type="protein sequence ID" value="SFN79138.1"/>
    <property type="molecule type" value="Genomic_DNA"/>
</dbReference>
<evidence type="ECO:0000313" key="5">
    <source>
        <dbReference type="EMBL" id="SFN79138.1"/>
    </source>
</evidence>
<dbReference type="SUPFAM" id="SSF48208">
    <property type="entry name" value="Six-hairpin glycosidases"/>
    <property type="match status" value="1"/>
</dbReference>
<dbReference type="Gene3D" id="1.50.10.10">
    <property type="match status" value="1"/>
</dbReference>
<keyword evidence="6" id="KW-1185">Reference proteome</keyword>
<proteinExistence type="inferred from homology"/>
<keyword evidence="3" id="KW-0326">Glycosidase</keyword>
<evidence type="ECO:0000256" key="3">
    <source>
        <dbReference type="ARBA" id="ARBA00023295"/>
    </source>
</evidence>
<dbReference type="InterPro" id="IPR012341">
    <property type="entry name" value="6hp_glycosidase-like_sf"/>
</dbReference>
<accession>A0A1I5BWN9</accession>
<dbReference type="InterPro" id="IPR004888">
    <property type="entry name" value="Glycoside_hydrolase_63"/>
</dbReference>
<dbReference type="GO" id="GO:0004573">
    <property type="term" value="F:Glc3Man9GlcNAc2 oligosaccharide glucosidase activity"/>
    <property type="evidence" value="ECO:0007669"/>
    <property type="project" value="InterPro"/>
</dbReference>
<protein>
    <submittedName>
        <fullName evidence="5">Trehalase</fullName>
    </submittedName>
</protein>
<dbReference type="RefSeq" id="WP_074912056.1">
    <property type="nucleotide sequence ID" value="NZ_FOVK01000005.1"/>
</dbReference>